<dbReference type="Proteomes" id="UP001249959">
    <property type="component" value="Unassembled WGS sequence"/>
</dbReference>
<organism evidence="1 2">
    <name type="scientific">Aquirufa regiilacus</name>
    <dbReference type="NCBI Taxonomy" id="3024868"/>
    <lineage>
        <taxon>Bacteria</taxon>
        <taxon>Pseudomonadati</taxon>
        <taxon>Bacteroidota</taxon>
        <taxon>Cytophagia</taxon>
        <taxon>Cytophagales</taxon>
        <taxon>Flectobacillaceae</taxon>
        <taxon>Aquirufa</taxon>
    </lineage>
</organism>
<name>A0ABU3TUW8_9BACT</name>
<keyword evidence="2" id="KW-1185">Reference proteome</keyword>
<proteinExistence type="predicted"/>
<reference evidence="1 2" key="1">
    <citation type="submission" date="2023-09" db="EMBL/GenBank/DDBJ databases">
        <title>Aquirufa genomes.</title>
        <authorList>
            <person name="Pitt A."/>
        </authorList>
    </citation>
    <scope>NUCLEOTIDE SEQUENCE [LARGE SCALE GENOMIC DNA]</scope>
    <source>
        <strain evidence="1 2">LEOWEIH-7C</strain>
    </source>
</reference>
<evidence type="ECO:0000313" key="1">
    <source>
        <dbReference type="EMBL" id="MDU0809639.1"/>
    </source>
</evidence>
<gene>
    <name evidence="1" type="ORF">PQG45_11425</name>
</gene>
<evidence type="ECO:0000313" key="2">
    <source>
        <dbReference type="Proteomes" id="UP001249959"/>
    </source>
</evidence>
<accession>A0ABU3TUW8</accession>
<dbReference type="RefSeq" id="WP_315577257.1">
    <property type="nucleotide sequence ID" value="NZ_JARDXH010000006.1"/>
</dbReference>
<protein>
    <submittedName>
        <fullName evidence="1">Uncharacterized protein</fullName>
    </submittedName>
</protein>
<dbReference type="EMBL" id="JAVNWW010000008">
    <property type="protein sequence ID" value="MDU0809639.1"/>
    <property type="molecule type" value="Genomic_DNA"/>
</dbReference>
<sequence>MEVHHGHHTPKNWKEYVIEFLMLFTAVTLGFFAENVREHYIESHRESQYMESLMADLKIDQTNLQNSIPYQEKRVEAMDSLFAFFKNQPNATQVPVSVVRHFKRASWEINSFRNTTTISQLKNSGGLRLIQNKKVADSIDVYDMRWIRIEVSNNRFVTNSRDIYLLEEKILDAFNSLDAYIKNNGYDNQDNIPKEGFVKINREHLSEYLNLLARQQTVTRQDIRSYKRALKTTENLIKLIKSEYKL</sequence>
<comment type="caution">
    <text evidence="1">The sequence shown here is derived from an EMBL/GenBank/DDBJ whole genome shotgun (WGS) entry which is preliminary data.</text>
</comment>